<dbReference type="AlphaFoldDB" id="A0AA39IWQ6"/>
<comment type="caution">
    <text evidence="1">The sequence shown here is derived from an EMBL/GenBank/DDBJ whole genome shotgun (WGS) entry which is preliminary data.</text>
</comment>
<reference evidence="1" key="1">
    <citation type="submission" date="2023-06" db="EMBL/GenBank/DDBJ databases">
        <authorList>
            <consortium name="Lawrence Berkeley National Laboratory"/>
            <person name="Ahrendt S."/>
            <person name="Sahu N."/>
            <person name="Indic B."/>
            <person name="Wong-Bajracharya J."/>
            <person name="Merenyi Z."/>
            <person name="Ke H.-M."/>
            <person name="Monk M."/>
            <person name="Kocsube S."/>
            <person name="Drula E."/>
            <person name="Lipzen A."/>
            <person name="Balint B."/>
            <person name="Henrissat B."/>
            <person name="Andreopoulos B."/>
            <person name="Martin F.M."/>
            <person name="Harder C.B."/>
            <person name="Rigling D."/>
            <person name="Ford K.L."/>
            <person name="Foster G.D."/>
            <person name="Pangilinan J."/>
            <person name="Papanicolaou A."/>
            <person name="Barry K."/>
            <person name="LaButti K."/>
            <person name="Viragh M."/>
            <person name="Koriabine M."/>
            <person name="Yan M."/>
            <person name="Riley R."/>
            <person name="Champramary S."/>
            <person name="Plett K.L."/>
            <person name="Tsai I.J."/>
            <person name="Slot J."/>
            <person name="Sipos G."/>
            <person name="Plett J."/>
            <person name="Nagy L.G."/>
            <person name="Grigoriev I.V."/>
        </authorList>
    </citation>
    <scope>NUCLEOTIDE SEQUENCE</scope>
    <source>
        <strain evidence="1">FPL87.14</strain>
    </source>
</reference>
<dbReference type="Proteomes" id="UP001175226">
    <property type="component" value="Unassembled WGS sequence"/>
</dbReference>
<gene>
    <name evidence="1" type="ORF">EV421DRAFT_1912351</name>
</gene>
<accession>A0AA39IWQ6</accession>
<dbReference type="EMBL" id="JAUEPT010000128">
    <property type="protein sequence ID" value="KAK0430932.1"/>
    <property type="molecule type" value="Genomic_DNA"/>
</dbReference>
<protein>
    <submittedName>
        <fullName evidence="1">Uncharacterized protein</fullName>
    </submittedName>
</protein>
<organism evidence="1 2">
    <name type="scientific">Armillaria borealis</name>
    <dbReference type="NCBI Taxonomy" id="47425"/>
    <lineage>
        <taxon>Eukaryota</taxon>
        <taxon>Fungi</taxon>
        <taxon>Dikarya</taxon>
        <taxon>Basidiomycota</taxon>
        <taxon>Agaricomycotina</taxon>
        <taxon>Agaricomycetes</taxon>
        <taxon>Agaricomycetidae</taxon>
        <taxon>Agaricales</taxon>
        <taxon>Marasmiineae</taxon>
        <taxon>Physalacriaceae</taxon>
        <taxon>Armillaria</taxon>
    </lineage>
</organism>
<proteinExistence type="predicted"/>
<evidence type="ECO:0000313" key="2">
    <source>
        <dbReference type="Proteomes" id="UP001175226"/>
    </source>
</evidence>
<name>A0AA39IWQ6_9AGAR</name>
<evidence type="ECO:0000313" key="1">
    <source>
        <dbReference type="EMBL" id="KAK0430932.1"/>
    </source>
</evidence>
<sequence length="318" mass="35663">MTNTATLAAVYGSPINKVPVEILTRFFVAASEEHDFKIRVGKRSDTAFAYGDVCRLWCQVITTTCPQVWSRLEITPSPTRGGNEFDGWYTMVELVLNRSQRHDLHIFFTSTEEHEGRAGNITTFIWFLKEGYQWRSSQLAIGPLHLPLLTLLHDRCPCLTSFNVNVTEPDSLHVLHMNACEFSNRAGTILRMPFDMLYDLTDICENAEPPVYCALLESLHTASELSSLNVQYDQEMSTTVDANMTTVFLPALTSFTTCNRFLMMALALPVLEGVFIKRGLLHNTEDNGALELPWHSAPAAYVAAKFTVPSHIARHGTS</sequence>
<keyword evidence="2" id="KW-1185">Reference proteome</keyword>